<evidence type="ECO:0000313" key="8">
    <source>
        <dbReference type="Proteomes" id="UP000266152"/>
    </source>
</evidence>
<dbReference type="Gene3D" id="1.10.4160.10">
    <property type="entry name" value="Hydantoin permease"/>
    <property type="match status" value="1"/>
</dbReference>
<dbReference type="PANTHER" id="PTHR30618:SF1">
    <property type="entry name" value="URIDINE PERMEASE"/>
    <property type="match status" value="1"/>
</dbReference>
<keyword evidence="4 6" id="KW-1133">Transmembrane helix</keyword>
<name>A0A395RSW6_FUSSP</name>
<evidence type="ECO:0000256" key="6">
    <source>
        <dbReference type="SAM" id="Phobius"/>
    </source>
</evidence>
<proteinExistence type="inferred from homology"/>
<dbReference type="GO" id="GO:0015205">
    <property type="term" value="F:nucleobase transmembrane transporter activity"/>
    <property type="evidence" value="ECO:0007669"/>
    <property type="project" value="TreeGrafter"/>
</dbReference>
<feature type="transmembrane region" description="Helical" evidence="6">
    <location>
        <begin position="243"/>
        <end position="263"/>
    </location>
</feature>
<dbReference type="AlphaFoldDB" id="A0A395RSW6"/>
<feature type="transmembrane region" description="Helical" evidence="6">
    <location>
        <begin position="374"/>
        <end position="398"/>
    </location>
</feature>
<organism evidence="7 8">
    <name type="scientific">Fusarium sporotrichioides</name>
    <dbReference type="NCBI Taxonomy" id="5514"/>
    <lineage>
        <taxon>Eukaryota</taxon>
        <taxon>Fungi</taxon>
        <taxon>Dikarya</taxon>
        <taxon>Ascomycota</taxon>
        <taxon>Pezizomycotina</taxon>
        <taxon>Sordariomycetes</taxon>
        <taxon>Hypocreomycetidae</taxon>
        <taxon>Hypocreales</taxon>
        <taxon>Nectriaceae</taxon>
        <taxon>Fusarium</taxon>
    </lineage>
</organism>
<gene>
    <name evidence="7" type="ORF">FSPOR_8905</name>
</gene>
<feature type="transmembrane region" description="Helical" evidence="6">
    <location>
        <begin position="77"/>
        <end position="96"/>
    </location>
</feature>
<evidence type="ECO:0000256" key="5">
    <source>
        <dbReference type="ARBA" id="ARBA00023136"/>
    </source>
</evidence>
<feature type="transmembrane region" description="Helical" evidence="6">
    <location>
        <begin position="133"/>
        <end position="154"/>
    </location>
</feature>
<feature type="transmembrane region" description="Helical" evidence="6">
    <location>
        <begin position="174"/>
        <end position="193"/>
    </location>
</feature>
<dbReference type="GO" id="GO:0005886">
    <property type="term" value="C:plasma membrane"/>
    <property type="evidence" value="ECO:0007669"/>
    <property type="project" value="TreeGrafter"/>
</dbReference>
<accession>A0A395RSW6</accession>
<dbReference type="Proteomes" id="UP000266152">
    <property type="component" value="Unassembled WGS sequence"/>
</dbReference>
<evidence type="ECO:0000256" key="1">
    <source>
        <dbReference type="ARBA" id="ARBA00004141"/>
    </source>
</evidence>
<comment type="caution">
    <text evidence="7">The sequence shown here is derived from an EMBL/GenBank/DDBJ whole genome shotgun (WGS) entry which is preliminary data.</text>
</comment>
<dbReference type="EMBL" id="PXOF01000138">
    <property type="protein sequence ID" value="RGP62922.1"/>
    <property type="molecule type" value="Genomic_DNA"/>
</dbReference>
<feature type="transmembrane region" description="Helical" evidence="6">
    <location>
        <begin position="205"/>
        <end position="223"/>
    </location>
</feature>
<dbReference type="Pfam" id="PF02133">
    <property type="entry name" value="Transp_cyt_pur"/>
    <property type="match status" value="1"/>
</dbReference>
<comment type="subcellular location">
    <subcellularLocation>
        <location evidence="1">Membrane</location>
        <topology evidence="1">Multi-pass membrane protein</topology>
    </subcellularLocation>
</comment>
<evidence type="ECO:0008006" key="9">
    <source>
        <dbReference type="Google" id="ProtNLM"/>
    </source>
</evidence>
<feature type="transmembrane region" description="Helical" evidence="6">
    <location>
        <begin position="481"/>
        <end position="500"/>
    </location>
</feature>
<evidence type="ECO:0000256" key="4">
    <source>
        <dbReference type="ARBA" id="ARBA00022989"/>
    </source>
</evidence>
<dbReference type="InterPro" id="IPR001248">
    <property type="entry name" value="Pur-cyt_permease"/>
</dbReference>
<keyword evidence="3 6" id="KW-0812">Transmembrane</keyword>
<evidence type="ECO:0000313" key="7">
    <source>
        <dbReference type="EMBL" id="RGP62922.1"/>
    </source>
</evidence>
<protein>
    <recommendedName>
        <fullName evidence="9">Uracil permease</fullName>
    </recommendedName>
</protein>
<keyword evidence="5 6" id="KW-0472">Membrane</keyword>
<feature type="transmembrane region" description="Helical" evidence="6">
    <location>
        <begin position="404"/>
        <end position="422"/>
    </location>
</feature>
<dbReference type="InterPro" id="IPR045225">
    <property type="entry name" value="Uracil/uridine/allantoin_perm"/>
</dbReference>
<keyword evidence="8" id="KW-1185">Reference proteome</keyword>
<dbReference type="CDD" id="cd11482">
    <property type="entry name" value="SLC-NCS1sbd_NRT1-like"/>
    <property type="match status" value="1"/>
</dbReference>
<dbReference type="FunFam" id="1.10.4160.10:FF:000001">
    <property type="entry name" value="Uracil permease, putative"/>
    <property type="match status" value="1"/>
</dbReference>
<dbReference type="PANTHER" id="PTHR30618">
    <property type="entry name" value="NCS1 FAMILY PURINE/PYRIMIDINE TRANSPORTER"/>
    <property type="match status" value="1"/>
</dbReference>
<comment type="similarity">
    <text evidence="2">Belongs to the purine-cytosine permease (2.A.39) family.</text>
</comment>
<sequence>MAALLSKVHDHLVVKKRCADGTTQPATFLDNDSIRPTPVQDRTWTSVTYSAFWFAATANVSNLYAASTGQSAGLSMWEALGCSFGGQLLAGFLMVLNGRAGSLYRIPFPVACRASFGTWGALWPTFNRAVMSIVWNGVNAVQGAQCLYVFLHAIFPSIANIPDIMGPKSALNSAQMLCFFLYWIINCAFLFIPVPRMKKLVHIKVGVYFAATIAFVAWTLSLSGNVRKTLAEPSTVKGSEKSWLILKFFFLGLASCGTFISNASDLQRYASRPNDVIAGQVFSFPMSNFLVGVFGNLIAAASKSIFGEVVWNPLTTLDMLMEGDRHTSANRAGCALISFAYVYSTVFSAIFENSIPAGNDIAALMPKYITVKRGFFICAVLSYAICPWYLLSSAAVFINFLSSYQIFLSAISGILICDYYLIRRGLFDIPMLYSGHKDSTYHFFHGFNPRAFIIYLIAIAPNFYGFLSQMGVHAPLGIQRFYYVAYPVGLLLAFGSFWLINSLFPTNDIREASGWREPKDFIEDYDGTVVNVVINSSDTASGDQEMGNTQKSAMEKY</sequence>
<reference evidence="7 8" key="1">
    <citation type="journal article" date="2018" name="PLoS Pathog.">
        <title>Evolution of structural diversity of trichothecenes, a family of toxins produced by plant pathogenic and entomopathogenic fungi.</title>
        <authorList>
            <person name="Proctor R.H."/>
            <person name="McCormick S.P."/>
            <person name="Kim H.S."/>
            <person name="Cardoza R.E."/>
            <person name="Stanley A.M."/>
            <person name="Lindo L."/>
            <person name="Kelly A."/>
            <person name="Brown D.W."/>
            <person name="Lee T."/>
            <person name="Vaughan M.M."/>
            <person name="Alexander N.J."/>
            <person name="Busman M."/>
            <person name="Gutierrez S."/>
        </authorList>
    </citation>
    <scope>NUCLEOTIDE SEQUENCE [LARGE SCALE GENOMIC DNA]</scope>
    <source>
        <strain evidence="7 8">NRRL 3299</strain>
    </source>
</reference>
<evidence type="ECO:0000256" key="2">
    <source>
        <dbReference type="ARBA" id="ARBA00008974"/>
    </source>
</evidence>
<evidence type="ECO:0000256" key="3">
    <source>
        <dbReference type="ARBA" id="ARBA00022692"/>
    </source>
</evidence>